<evidence type="ECO:0000259" key="5">
    <source>
        <dbReference type="PROSITE" id="PS50009"/>
    </source>
</evidence>
<dbReference type="InterPro" id="IPR001895">
    <property type="entry name" value="RASGEF_cat_dom"/>
</dbReference>
<dbReference type="Pfam" id="PF09279">
    <property type="entry name" value="EF-hand_like"/>
    <property type="match status" value="1"/>
</dbReference>
<feature type="coiled-coil region" evidence="3">
    <location>
        <begin position="285"/>
        <end position="312"/>
    </location>
</feature>
<evidence type="ECO:0000256" key="2">
    <source>
        <dbReference type="PROSITE-ProRule" id="PRU00168"/>
    </source>
</evidence>
<accession>A0A915IXH2</accession>
<feature type="region of interest" description="Disordered" evidence="4">
    <location>
        <begin position="1"/>
        <end position="29"/>
    </location>
</feature>
<organism evidence="6 7">
    <name type="scientific">Romanomermis culicivorax</name>
    <name type="common">Nematode worm</name>
    <dbReference type="NCBI Taxonomy" id="13658"/>
    <lineage>
        <taxon>Eukaryota</taxon>
        <taxon>Metazoa</taxon>
        <taxon>Ecdysozoa</taxon>
        <taxon>Nematoda</taxon>
        <taxon>Enoplea</taxon>
        <taxon>Dorylaimia</taxon>
        <taxon>Mermithida</taxon>
        <taxon>Mermithoidea</taxon>
        <taxon>Mermithidae</taxon>
        <taxon>Romanomermis</taxon>
    </lineage>
</organism>
<keyword evidence="3" id="KW-0175">Coiled coil</keyword>
<proteinExistence type="predicted"/>
<feature type="compositionally biased region" description="Polar residues" evidence="4">
    <location>
        <begin position="12"/>
        <end position="29"/>
    </location>
</feature>
<feature type="region of interest" description="Disordered" evidence="4">
    <location>
        <begin position="1080"/>
        <end position="1122"/>
    </location>
</feature>
<dbReference type="PANTHER" id="PTHR23113:SF368">
    <property type="entry name" value="CELL DIVISION CONTROL PROTEIN 25"/>
    <property type="match status" value="1"/>
</dbReference>
<evidence type="ECO:0000256" key="3">
    <source>
        <dbReference type="SAM" id="Coils"/>
    </source>
</evidence>
<feature type="domain" description="Ras-GEF" evidence="5">
    <location>
        <begin position="712"/>
        <end position="988"/>
    </location>
</feature>
<reference evidence="7" key="1">
    <citation type="submission" date="2022-11" db="UniProtKB">
        <authorList>
            <consortium name="WormBaseParasite"/>
        </authorList>
    </citation>
    <scope>IDENTIFICATION</scope>
</reference>
<feature type="region of interest" description="Disordered" evidence="4">
    <location>
        <begin position="1530"/>
        <end position="1550"/>
    </location>
</feature>
<protein>
    <submittedName>
        <fullName evidence="7">Ras-GEF domain-containing protein</fullName>
    </submittedName>
</protein>
<dbReference type="SUPFAM" id="SSF48366">
    <property type="entry name" value="Ras GEF"/>
    <property type="match status" value="1"/>
</dbReference>
<dbReference type="Gene3D" id="1.10.840.10">
    <property type="entry name" value="Ras guanine-nucleotide exchange factors catalytic domain"/>
    <property type="match status" value="1"/>
</dbReference>
<dbReference type="InterPro" id="IPR011993">
    <property type="entry name" value="PH-like_dom_sf"/>
</dbReference>
<dbReference type="InterPro" id="IPR008937">
    <property type="entry name" value="Ras-like_GEF"/>
</dbReference>
<keyword evidence="6" id="KW-1185">Reference proteome</keyword>
<dbReference type="PROSITE" id="PS50009">
    <property type="entry name" value="RASGEF_CAT"/>
    <property type="match status" value="1"/>
</dbReference>
<dbReference type="GO" id="GO:0005085">
    <property type="term" value="F:guanyl-nucleotide exchange factor activity"/>
    <property type="evidence" value="ECO:0007669"/>
    <property type="project" value="UniProtKB-KW"/>
</dbReference>
<dbReference type="InterPro" id="IPR023578">
    <property type="entry name" value="Ras_GEF_dom_sf"/>
</dbReference>
<feature type="compositionally biased region" description="Basic and acidic residues" evidence="4">
    <location>
        <begin position="80"/>
        <end position="111"/>
    </location>
</feature>
<dbReference type="Gene3D" id="2.30.29.30">
    <property type="entry name" value="Pleckstrin-homology domain (PH domain)/Phosphotyrosine-binding domain (PTB)"/>
    <property type="match status" value="1"/>
</dbReference>
<dbReference type="WBParaSite" id="nRc.2.0.1.t18528-RA">
    <property type="protein sequence ID" value="nRc.2.0.1.t18528-RA"/>
    <property type="gene ID" value="nRc.2.0.1.g18528"/>
</dbReference>
<dbReference type="InterPro" id="IPR036964">
    <property type="entry name" value="RASGEF_cat_dom_sf"/>
</dbReference>
<dbReference type="Pfam" id="PF00617">
    <property type="entry name" value="RasGEF"/>
    <property type="match status" value="1"/>
</dbReference>
<dbReference type="GO" id="GO:0005886">
    <property type="term" value="C:plasma membrane"/>
    <property type="evidence" value="ECO:0007669"/>
    <property type="project" value="TreeGrafter"/>
</dbReference>
<feature type="region of interest" description="Disordered" evidence="4">
    <location>
        <begin position="394"/>
        <end position="432"/>
    </location>
</feature>
<name>A0A915IXH2_ROMCU</name>
<dbReference type="GO" id="GO:0007265">
    <property type="term" value="P:Ras protein signal transduction"/>
    <property type="evidence" value="ECO:0007669"/>
    <property type="project" value="TreeGrafter"/>
</dbReference>
<feature type="compositionally biased region" description="Basic and acidic residues" evidence="4">
    <location>
        <begin position="1100"/>
        <end position="1110"/>
    </location>
</feature>
<evidence type="ECO:0000256" key="1">
    <source>
        <dbReference type="ARBA" id="ARBA00022658"/>
    </source>
</evidence>
<keyword evidence="1 2" id="KW-0344">Guanine-nucleotide releasing factor</keyword>
<feature type="region of interest" description="Disordered" evidence="4">
    <location>
        <begin position="76"/>
        <end position="128"/>
    </location>
</feature>
<evidence type="ECO:0000313" key="6">
    <source>
        <dbReference type="Proteomes" id="UP000887565"/>
    </source>
</evidence>
<dbReference type="SUPFAM" id="SSF47473">
    <property type="entry name" value="EF-hand"/>
    <property type="match status" value="1"/>
</dbReference>
<dbReference type="SMART" id="SM00147">
    <property type="entry name" value="RasGEF"/>
    <property type="match status" value="1"/>
</dbReference>
<feature type="compositionally biased region" description="Low complexity" evidence="4">
    <location>
        <begin position="1080"/>
        <end position="1092"/>
    </location>
</feature>
<feature type="compositionally biased region" description="Polar residues" evidence="4">
    <location>
        <begin position="1113"/>
        <end position="1122"/>
    </location>
</feature>
<dbReference type="InterPro" id="IPR015359">
    <property type="entry name" value="PLC_EF-hand-like"/>
</dbReference>
<dbReference type="PANTHER" id="PTHR23113">
    <property type="entry name" value="GUANINE NUCLEOTIDE EXCHANGE FACTOR"/>
    <property type="match status" value="1"/>
</dbReference>
<dbReference type="Proteomes" id="UP000887565">
    <property type="component" value="Unplaced"/>
</dbReference>
<evidence type="ECO:0000256" key="4">
    <source>
        <dbReference type="SAM" id="MobiDB-lite"/>
    </source>
</evidence>
<sequence length="1689" mass="189525">MHVSDAQIGVSPHSTGSIQRKRTATVSSRTKLRLSKYIQSLFRNRSAKTKASEGSMNSNDSEILVTEFQKRLKNLPQRQLAEEERGEMQRSHTLEESPRSMRRSIDSERSSKRSNSNDKGPPLGVIDEMPSKIKAFPQIQIEIRRASEVRRDSQFSQYSYGYSLGSPDSDYLPLLTPPPFGSPSDEPYTFTFVARRRASTVVGTLPRIETVHTVPQTTTTPPEVSCLRLMLISLIRHVLGTYAKRDDHLNDVLKETGDVLHQIVNNTSDEATKEWCCNVVQVIAAKDVGEDLDDEMDACDQLNDEYFQFQEQLLTGFFPCSRDEAAVLASIKSVIEDQWPVNKRRFTIHQQILRGDFGKVNELAEKIMVTPWEVDQSIYQTYAKDRSLSSVLNPMSTQRSSQPPPTIVLNNNNDGCGARIPPTTNGTRPPTVEALGGRQSSTRLLLGGSGFVSQAPDGDYGGGGQGILNSTKRKLFGSCILSSNDYVPNVEALNPLLPPEYRNNRRALRLIRASDHKRKLFHSKFYDNEKAMKRFYVQMFKRLPAYGCKIFTVKELLHGKTIKKSNRLLCLSSTNINLLDADTKLLIRTQPTSALSQWRIGGGVSKHHVILEFKQARWQLSAASYVCLRSLSITLWEIMQHSASKMLKCDLIGLAESITDENLNVLLQNDPATINGHRSSGSVGQNVVPNSPEEPVTLYKVELDRLQYILHFPEEVAFQLSHVEHDLFYSIPPIDFVRYVACDLSSLNRELINPSNVRIFIKRFAEVSCWAAHLIVSQPTHNDRRNVLSCILRVIETCWNIGNFNACVEIVSGLKSESLKTFWSSLSDEDRQSFHNMCDILLPGNAIPCHENGAGTADRYIHPQMVSAIQRCLVNTETKIVPFFGVFLKDLYTIFRQSPTLVVLDTDAPEKSKLLPNNEDEEGNHFTTHFGVGGLLNMEKIDMVQSVLGNLETFHKHHNEQLEPKFKNEEMVSSMSKMVSSSMQALDSHHGVSLVPPSNVDDDLIRRRVTIFFKSVYDARINRNPCVRTSIFSRLQNGCTVIHYDLETGRSVLCQIRLDASCGLLIWQKHNWSTSWTVSGSVGSSQQGTSSSATSPKNRNSNEKSKKDVIDGATSQQSPSLGVTTAVVGSTSPFSSTPFSNTRQGNFSCRVFPKFLNNEIALKGLEEGFLELSYVKSIEDKDSYNIDIDAIYKRHCLDEMPVPIQCWTIIYGNYLSENESLCFLSPILITETWKCGLSQVIRELKKQCQSIDRRLLWLKKLYLDLYFEADQGSAPAPAKAIQAYGGRAFWKEQASGFTSLPSDASSYAPSKKSSAISGISLTAAGLKKKRVVPRDSTRRRFLVWIEQPAQYRAPTAPSIRDSEIDKLSFYTGGNCDRRGSVRSHRSVASASAMLPSTSTVVPSPIPSAHSLLKPVDSDEFSIRSRTSTMSQSQHDTAVENSLGMRLDAQSNASEVLQEKQMSFFEMVELRKAFDIRMRKDLRTLFGELCSKHRDKNCAVGSNQNAGGNQPGSATRDSFKTRIMGYGIVTTASSSTDEKSAENSPSENNNIISEIDSLTRNGKLPMRLAEKQLKIYNALASASLGQNSAGVDTSRSMWLNPTHLKNFINEHQLETCDEDEAARIIRTHEPDQMMRSRNRMSFEGFARYMLDRNNFAFVNEDIKMNQTRETLRQGTESELELILNFKDRLQ</sequence>
<feature type="compositionally biased region" description="Low complexity" evidence="4">
    <location>
        <begin position="1541"/>
        <end position="1550"/>
    </location>
</feature>
<evidence type="ECO:0000313" key="7">
    <source>
        <dbReference type="WBParaSite" id="nRc.2.0.1.t18528-RA"/>
    </source>
</evidence>
<dbReference type="Gene3D" id="1.10.238.10">
    <property type="entry name" value="EF-hand"/>
    <property type="match status" value="1"/>
</dbReference>
<dbReference type="InterPro" id="IPR011992">
    <property type="entry name" value="EF-hand-dom_pair"/>
</dbReference>